<dbReference type="KEGG" id="tpro:Ga0080559_TMP5159"/>
<reference evidence="4 5" key="1">
    <citation type="submission" date="2016-03" db="EMBL/GenBank/DDBJ databases">
        <title>Deep-sea bacteria in the southern Pacific.</title>
        <authorList>
            <person name="Tang K."/>
        </authorList>
    </citation>
    <scope>NUCLEOTIDE SEQUENCE [LARGE SCALE GENOMIC DNA]</scope>
    <source>
        <strain evidence="4 5">JLT2016</strain>
        <plasmid evidence="5">Plasmid ptpro6</plasmid>
    </source>
</reference>
<dbReference type="Pfam" id="PF01266">
    <property type="entry name" value="DAO"/>
    <property type="match status" value="1"/>
</dbReference>
<name>A0A1U7DDP6_9RHOB</name>
<organism evidence="4 5">
    <name type="scientific">Salipiger profundus</name>
    <dbReference type="NCBI Taxonomy" id="1229727"/>
    <lineage>
        <taxon>Bacteria</taxon>
        <taxon>Pseudomonadati</taxon>
        <taxon>Pseudomonadota</taxon>
        <taxon>Alphaproteobacteria</taxon>
        <taxon>Rhodobacterales</taxon>
        <taxon>Roseobacteraceae</taxon>
        <taxon>Salipiger</taxon>
    </lineage>
</organism>
<dbReference type="InterPro" id="IPR036188">
    <property type="entry name" value="FAD/NAD-bd_sf"/>
</dbReference>
<dbReference type="PANTHER" id="PTHR13847">
    <property type="entry name" value="SARCOSINE DEHYDROGENASE-RELATED"/>
    <property type="match status" value="1"/>
</dbReference>
<dbReference type="AlphaFoldDB" id="A0A1U7DDP6"/>
<dbReference type="SUPFAM" id="SSF51905">
    <property type="entry name" value="FAD/NAD(P)-binding domain"/>
    <property type="match status" value="1"/>
</dbReference>
<gene>
    <name evidence="4" type="ORF">Ga0080559_TMP5159</name>
</gene>
<evidence type="ECO:0000259" key="3">
    <source>
        <dbReference type="Pfam" id="PF01266"/>
    </source>
</evidence>
<keyword evidence="4" id="KW-0614">Plasmid</keyword>
<dbReference type="InterPro" id="IPR006076">
    <property type="entry name" value="FAD-dep_OxRdtase"/>
</dbReference>
<proteinExistence type="inferred from homology"/>
<sequence>MPGPTPVHVQGDPELPEKVDVVVIGGGIIGSSTALELAEAGYSVAVCEKGGIGHEQSSRNWGWVRITRRDPREIPLMAESLRLWKTIDERLGRSTGYRTTGITFVCKNEKMVENYRNWKRHLEPFQIKSEILSPQEMRDLNPGSQLTGAGALHTPADGRAEPQKAAPAIAEAARDRGAHILTKCAVRTVETEGGRVSGVVTERGPIRCSSVVLAGGAWSNLFAGNMGIDLPALGVVSHVLRTEPIEGGPKEATWTNDFAIRKREDGGYTISRGAGTTVDIVPNSFRYAAKYLRALKMQGRELHFRISEQFLREARRAKKWSSSEVTPFEEDENRIFDPIPSPKMVNSLLANASAAFPALKDAKVAQKWAGCIDVTPDAIPVISEVKATPGLYMATGFSGHGFGIGPAAGGLMADLVTGRTPRVDPKEFRFSRFTDGSRIAPDLGY</sequence>
<evidence type="ECO:0000313" key="5">
    <source>
        <dbReference type="Proteomes" id="UP000186559"/>
    </source>
</evidence>
<dbReference type="Proteomes" id="UP000186559">
    <property type="component" value="Plasmid pTPRO6"/>
</dbReference>
<dbReference type="GO" id="GO:0005886">
    <property type="term" value="C:plasma membrane"/>
    <property type="evidence" value="ECO:0007669"/>
    <property type="project" value="TreeGrafter"/>
</dbReference>
<dbReference type="RefSeq" id="WP_076625906.1">
    <property type="nucleotide sequence ID" value="NZ_BMEW01000020.1"/>
</dbReference>
<dbReference type="GO" id="GO:0055130">
    <property type="term" value="P:D-alanine catabolic process"/>
    <property type="evidence" value="ECO:0007669"/>
    <property type="project" value="TreeGrafter"/>
</dbReference>
<accession>A0A1U7DDP6</accession>
<dbReference type="GO" id="GO:0008718">
    <property type="term" value="F:D-amino-acid dehydrogenase activity"/>
    <property type="evidence" value="ECO:0007669"/>
    <property type="project" value="TreeGrafter"/>
</dbReference>
<dbReference type="Gene3D" id="3.50.50.60">
    <property type="entry name" value="FAD/NAD(P)-binding domain"/>
    <property type="match status" value="2"/>
</dbReference>
<evidence type="ECO:0000256" key="2">
    <source>
        <dbReference type="ARBA" id="ARBA00023002"/>
    </source>
</evidence>
<dbReference type="GO" id="GO:0005737">
    <property type="term" value="C:cytoplasm"/>
    <property type="evidence" value="ECO:0007669"/>
    <property type="project" value="TreeGrafter"/>
</dbReference>
<geneLocation type="plasmid" evidence="5">
    <name>ptpro6</name>
</geneLocation>
<keyword evidence="5" id="KW-1185">Reference proteome</keyword>
<dbReference type="PANTHER" id="PTHR13847:SF280">
    <property type="entry name" value="D-AMINO ACID DEHYDROGENASE"/>
    <property type="match status" value="1"/>
</dbReference>
<keyword evidence="2" id="KW-0560">Oxidoreductase</keyword>
<feature type="domain" description="FAD dependent oxidoreductase" evidence="3">
    <location>
        <begin position="20"/>
        <end position="415"/>
    </location>
</feature>
<dbReference type="Gene3D" id="3.30.9.10">
    <property type="entry name" value="D-Amino Acid Oxidase, subunit A, domain 2"/>
    <property type="match status" value="2"/>
</dbReference>
<protein>
    <submittedName>
        <fullName evidence="4">Glycine/D-amino acid oxidase, deaminating</fullName>
    </submittedName>
</protein>
<evidence type="ECO:0000256" key="1">
    <source>
        <dbReference type="ARBA" id="ARBA00009410"/>
    </source>
</evidence>
<dbReference type="EMBL" id="CP014802">
    <property type="protein sequence ID" value="APX26259.1"/>
    <property type="molecule type" value="Genomic_DNA"/>
</dbReference>
<comment type="similarity">
    <text evidence="1">Belongs to the DadA oxidoreductase family.</text>
</comment>
<evidence type="ECO:0000313" key="4">
    <source>
        <dbReference type="EMBL" id="APX26259.1"/>
    </source>
</evidence>